<dbReference type="InterPro" id="IPR029058">
    <property type="entry name" value="AB_hydrolase_fold"/>
</dbReference>
<proteinExistence type="predicted"/>
<evidence type="ECO:0000313" key="4">
    <source>
        <dbReference type="Proteomes" id="UP001143463"/>
    </source>
</evidence>
<dbReference type="AlphaFoldDB" id="A0A9W6L3W6"/>
<evidence type="ECO:0000259" key="2">
    <source>
        <dbReference type="Pfam" id="PF07859"/>
    </source>
</evidence>
<dbReference type="InterPro" id="IPR050300">
    <property type="entry name" value="GDXG_lipolytic_enzyme"/>
</dbReference>
<dbReference type="Pfam" id="PF07859">
    <property type="entry name" value="Abhydrolase_3"/>
    <property type="match status" value="1"/>
</dbReference>
<reference evidence="3" key="2">
    <citation type="submission" date="2023-01" db="EMBL/GenBank/DDBJ databases">
        <authorList>
            <person name="Sun Q."/>
            <person name="Evtushenko L."/>
        </authorList>
    </citation>
    <scope>NUCLEOTIDE SEQUENCE</scope>
    <source>
        <strain evidence="3">VKM Ac-1069</strain>
    </source>
</reference>
<dbReference type="GO" id="GO:0016787">
    <property type="term" value="F:hydrolase activity"/>
    <property type="evidence" value="ECO:0007669"/>
    <property type="project" value="UniProtKB-KW"/>
</dbReference>
<dbReference type="EMBL" id="BSFQ01000005">
    <property type="protein sequence ID" value="GLL10644.1"/>
    <property type="molecule type" value="Genomic_DNA"/>
</dbReference>
<evidence type="ECO:0000313" key="3">
    <source>
        <dbReference type="EMBL" id="GLL10644.1"/>
    </source>
</evidence>
<dbReference type="SUPFAM" id="SSF53474">
    <property type="entry name" value="alpha/beta-Hydrolases"/>
    <property type="match status" value="1"/>
</dbReference>
<accession>A0A9W6L3W6</accession>
<dbReference type="InterPro" id="IPR013094">
    <property type="entry name" value="AB_hydrolase_3"/>
</dbReference>
<protein>
    <recommendedName>
        <fullName evidence="2">Alpha/beta hydrolase fold-3 domain-containing protein</fullName>
    </recommendedName>
</protein>
<comment type="caution">
    <text evidence="3">The sequence shown here is derived from an EMBL/GenBank/DDBJ whole genome shotgun (WGS) entry which is preliminary data.</text>
</comment>
<feature type="domain" description="Alpha/beta hydrolase fold-3" evidence="2">
    <location>
        <begin position="52"/>
        <end position="256"/>
    </location>
</feature>
<dbReference type="PANTHER" id="PTHR48081:SF8">
    <property type="entry name" value="ALPHA_BETA HYDROLASE FOLD-3 DOMAIN-CONTAINING PROTEIN-RELATED"/>
    <property type="match status" value="1"/>
</dbReference>
<dbReference type="Proteomes" id="UP001143463">
    <property type="component" value="Unassembled WGS sequence"/>
</dbReference>
<gene>
    <name evidence="3" type="ORF">GCM10017577_17840</name>
</gene>
<keyword evidence="4" id="KW-1185">Reference proteome</keyword>
<name>A0A9W6L3W6_9PSEU</name>
<organism evidence="3 4">
    <name type="scientific">Pseudonocardia halophobica</name>
    <dbReference type="NCBI Taxonomy" id="29401"/>
    <lineage>
        <taxon>Bacteria</taxon>
        <taxon>Bacillati</taxon>
        <taxon>Actinomycetota</taxon>
        <taxon>Actinomycetes</taxon>
        <taxon>Pseudonocardiales</taxon>
        <taxon>Pseudonocardiaceae</taxon>
        <taxon>Pseudonocardia</taxon>
    </lineage>
</organism>
<reference evidence="3" key="1">
    <citation type="journal article" date="2014" name="Int. J. Syst. Evol. Microbiol.">
        <title>Complete genome sequence of Corynebacterium casei LMG S-19264T (=DSM 44701T), isolated from a smear-ripened cheese.</title>
        <authorList>
            <consortium name="US DOE Joint Genome Institute (JGI-PGF)"/>
            <person name="Walter F."/>
            <person name="Albersmeier A."/>
            <person name="Kalinowski J."/>
            <person name="Ruckert C."/>
        </authorList>
    </citation>
    <scope>NUCLEOTIDE SEQUENCE</scope>
    <source>
        <strain evidence="3">VKM Ac-1069</strain>
    </source>
</reference>
<dbReference type="PANTHER" id="PTHR48081">
    <property type="entry name" value="AB HYDROLASE SUPERFAMILY PROTEIN C4A8.06C"/>
    <property type="match status" value="1"/>
</dbReference>
<keyword evidence="1" id="KW-0378">Hydrolase</keyword>
<sequence length="291" mass="31077">MFDRDPGLRTRLRVSPRVGFGGAVRSEDLATAAGTRIRSYRPEGTDLPRHCLVFAHGGGWTRGDLDTQDHLVRSVSEAAGCLALSVDYRLAPTHHHPAPLLDLADAVDHAATLLADGAVGGQVVVAGASAGGHLTATTLLRLPAAARGAVGGMVLLYPKTDLTDDGERHPSLRRFDGRYGLSRPYGHEAYLGPAQRHAVEASPIHAVGFEGMPRTLVVTAELDPFRDEGEEFARLLDQAGVPTATIRFGGTVHGFLTHFPDSLDFSLAVASIASFIRTTKERSDDVHRDPS</sequence>
<evidence type="ECO:0000256" key="1">
    <source>
        <dbReference type="ARBA" id="ARBA00022801"/>
    </source>
</evidence>
<dbReference type="Gene3D" id="3.40.50.1820">
    <property type="entry name" value="alpha/beta hydrolase"/>
    <property type="match status" value="1"/>
</dbReference>